<feature type="non-terminal residue" evidence="2">
    <location>
        <position position="176"/>
    </location>
</feature>
<accession>A0AAD3HJY2</accession>
<dbReference type="Proteomes" id="UP001054857">
    <property type="component" value="Unassembled WGS sequence"/>
</dbReference>
<organism evidence="2 3">
    <name type="scientific">Astrephomene gubernaculifera</name>
    <dbReference type="NCBI Taxonomy" id="47775"/>
    <lineage>
        <taxon>Eukaryota</taxon>
        <taxon>Viridiplantae</taxon>
        <taxon>Chlorophyta</taxon>
        <taxon>core chlorophytes</taxon>
        <taxon>Chlorophyceae</taxon>
        <taxon>CS clade</taxon>
        <taxon>Chlamydomonadales</taxon>
        <taxon>Astrephomenaceae</taxon>
        <taxon>Astrephomene</taxon>
    </lineage>
</organism>
<feature type="compositionally biased region" description="Polar residues" evidence="1">
    <location>
        <begin position="68"/>
        <end position="77"/>
    </location>
</feature>
<gene>
    <name evidence="2" type="ORF">Agub_g4427</name>
</gene>
<protein>
    <submittedName>
        <fullName evidence="2">Uncharacterized protein</fullName>
    </submittedName>
</protein>
<sequence>RRHIPYYFYLGSSAPFQSCLMVCLIRHAAFTAHPTNVRLNHSHPVHVLRLRGARVPGSQPVRQCRATAPNQPAQQGAATPEEEFVGIPPEEDVEVPGTYQDALNPHTKLGKAVRAAVDELNHLNALEMETLQQCDQLLKKLGLKSSIMQAVQPAQEQELDPLEEDEQQLEPAEGEQ</sequence>
<feature type="region of interest" description="Disordered" evidence="1">
    <location>
        <begin position="152"/>
        <end position="176"/>
    </location>
</feature>
<dbReference type="EMBL" id="BMAR01000005">
    <property type="protein sequence ID" value="GFR43356.1"/>
    <property type="molecule type" value="Genomic_DNA"/>
</dbReference>
<name>A0AAD3HJY2_9CHLO</name>
<evidence type="ECO:0000256" key="1">
    <source>
        <dbReference type="SAM" id="MobiDB-lite"/>
    </source>
</evidence>
<evidence type="ECO:0000313" key="3">
    <source>
        <dbReference type="Proteomes" id="UP001054857"/>
    </source>
</evidence>
<comment type="caution">
    <text evidence="2">The sequence shown here is derived from an EMBL/GenBank/DDBJ whole genome shotgun (WGS) entry which is preliminary data.</text>
</comment>
<dbReference type="AlphaFoldDB" id="A0AAD3HJY2"/>
<feature type="region of interest" description="Disordered" evidence="1">
    <location>
        <begin position="63"/>
        <end position="82"/>
    </location>
</feature>
<feature type="compositionally biased region" description="Acidic residues" evidence="1">
    <location>
        <begin position="157"/>
        <end position="176"/>
    </location>
</feature>
<keyword evidence="3" id="KW-1185">Reference proteome</keyword>
<proteinExistence type="predicted"/>
<evidence type="ECO:0000313" key="2">
    <source>
        <dbReference type="EMBL" id="GFR43356.1"/>
    </source>
</evidence>
<reference evidence="2 3" key="1">
    <citation type="journal article" date="2021" name="Sci. Rep.">
        <title>Genome sequencing of the multicellular alga Astrephomene provides insights into convergent evolution of germ-soma differentiation.</title>
        <authorList>
            <person name="Yamashita S."/>
            <person name="Yamamoto K."/>
            <person name="Matsuzaki R."/>
            <person name="Suzuki S."/>
            <person name="Yamaguchi H."/>
            <person name="Hirooka S."/>
            <person name="Minakuchi Y."/>
            <person name="Miyagishima S."/>
            <person name="Kawachi M."/>
            <person name="Toyoda A."/>
            <person name="Nozaki H."/>
        </authorList>
    </citation>
    <scope>NUCLEOTIDE SEQUENCE [LARGE SCALE GENOMIC DNA]</scope>
    <source>
        <strain evidence="2 3">NIES-4017</strain>
    </source>
</reference>